<keyword evidence="4 9" id="KW-1133">Transmembrane helix</keyword>
<dbReference type="PANTHER" id="PTHR28259">
    <property type="entry name" value="FLUORIDE EXPORT PROTEIN 1-RELATED"/>
    <property type="match status" value="1"/>
</dbReference>
<dbReference type="RefSeq" id="WP_147144988.1">
    <property type="nucleotide sequence ID" value="NZ_JACHEZ010000001.1"/>
</dbReference>
<comment type="subcellular location">
    <subcellularLocation>
        <location evidence="1 9">Cell membrane</location>
        <topology evidence="1 9">Multi-pass membrane protein</topology>
    </subcellularLocation>
</comment>
<evidence type="ECO:0000313" key="10">
    <source>
        <dbReference type="EMBL" id="MBB6028744.1"/>
    </source>
</evidence>
<feature type="transmembrane region" description="Helical" evidence="9">
    <location>
        <begin position="33"/>
        <end position="52"/>
    </location>
</feature>
<proteinExistence type="inferred from homology"/>
<evidence type="ECO:0000256" key="9">
    <source>
        <dbReference type="HAMAP-Rule" id="MF_00454"/>
    </source>
</evidence>
<comment type="similarity">
    <text evidence="7 9">Belongs to the fluoride channel Fluc/FEX (TC 1.A.43) family.</text>
</comment>
<keyword evidence="9" id="KW-0813">Transport</keyword>
<evidence type="ECO:0000256" key="2">
    <source>
        <dbReference type="ARBA" id="ARBA00022475"/>
    </source>
</evidence>
<evidence type="ECO:0000256" key="6">
    <source>
        <dbReference type="ARBA" id="ARBA00023303"/>
    </source>
</evidence>
<sequence length="126" mass="13284">MERWIWIMAGGALGALGRYWVSGWVQQWAGSSFPWGTVGVNLIGSFLLGFVIQASLIGGWTGELRLFVAVGFLGAFTTFSTFAFEALELLRAGQGAEALAYVGLNLVLGVLLVALGMAAVAVLRSA</sequence>
<comment type="activity regulation">
    <text evidence="9">Na(+) is not transported, but it plays an essential structural role and its presence is essential for fluoride channel function.</text>
</comment>
<dbReference type="PANTHER" id="PTHR28259:SF1">
    <property type="entry name" value="FLUORIDE EXPORT PROTEIN 1-RELATED"/>
    <property type="match status" value="1"/>
</dbReference>
<feature type="transmembrane region" description="Helical" evidence="9">
    <location>
        <begin position="99"/>
        <end position="123"/>
    </location>
</feature>
<evidence type="ECO:0000256" key="1">
    <source>
        <dbReference type="ARBA" id="ARBA00004651"/>
    </source>
</evidence>
<keyword evidence="5 9" id="KW-0472">Membrane</keyword>
<name>A0ABR6NYB7_9DEIN</name>
<dbReference type="Proteomes" id="UP000587579">
    <property type="component" value="Unassembled WGS sequence"/>
</dbReference>
<organism evidence="10 11">
    <name type="scientific">Oceanithermus desulfurans</name>
    <dbReference type="NCBI Taxonomy" id="227924"/>
    <lineage>
        <taxon>Bacteria</taxon>
        <taxon>Thermotogati</taxon>
        <taxon>Deinococcota</taxon>
        <taxon>Deinococci</taxon>
        <taxon>Thermales</taxon>
        <taxon>Thermaceae</taxon>
        <taxon>Oceanithermus</taxon>
    </lineage>
</organism>
<comment type="function">
    <text evidence="9">Fluoride-specific ion channel. Important for reducing fluoride concentration in the cell, thus reducing its toxicity.</text>
</comment>
<accession>A0ABR6NYB7</accession>
<keyword evidence="6 9" id="KW-0407">Ion channel</keyword>
<keyword evidence="9" id="KW-0915">Sodium</keyword>
<evidence type="ECO:0000256" key="3">
    <source>
        <dbReference type="ARBA" id="ARBA00022692"/>
    </source>
</evidence>
<dbReference type="Pfam" id="PF02537">
    <property type="entry name" value="CRCB"/>
    <property type="match status" value="1"/>
</dbReference>
<dbReference type="InterPro" id="IPR003691">
    <property type="entry name" value="FluC"/>
</dbReference>
<keyword evidence="11" id="KW-1185">Reference proteome</keyword>
<keyword evidence="2 9" id="KW-1003">Cell membrane</keyword>
<dbReference type="HAMAP" id="MF_00454">
    <property type="entry name" value="FluC"/>
    <property type="match status" value="1"/>
</dbReference>
<feature type="binding site" evidence="9">
    <location>
        <position position="74"/>
    </location>
    <ligand>
        <name>Na(+)</name>
        <dbReference type="ChEBI" id="CHEBI:29101"/>
        <note>structural</note>
    </ligand>
</feature>
<evidence type="ECO:0000256" key="5">
    <source>
        <dbReference type="ARBA" id="ARBA00023136"/>
    </source>
</evidence>
<evidence type="ECO:0000256" key="7">
    <source>
        <dbReference type="ARBA" id="ARBA00035120"/>
    </source>
</evidence>
<comment type="catalytic activity">
    <reaction evidence="8">
        <text>fluoride(in) = fluoride(out)</text>
        <dbReference type="Rhea" id="RHEA:76159"/>
        <dbReference type="ChEBI" id="CHEBI:17051"/>
    </reaction>
    <physiologicalReaction direction="left-to-right" evidence="8">
        <dbReference type="Rhea" id="RHEA:76160"/>
    </physiologicalReaction>
</comment>
<evidence type="ECO:0000313" key="11">
    <source>
        <dbReference type="Proteomes" id="UP000587579"/>
    </source>
</evidence>
<gene>
    <name evidence="9" type="primary">fluC</name>
    <name evidence="9" type="synonym">crcB</name>
    <name evidence="10" type="ORF">HNQ05_000094</name>
</gene>
<evidence type="ECO:0000256" key="4">
    <source>
        <dbReference type="ARBA" id="ARBA00022989"/>
    </source>
</evidence>
<dbReference type="EMBL" id="JACHEZ010000001">
    <property type="protein sequence ID" value="MBB6028744.1"/>
    <property type="molecule type" value="Genomic_DNA"/>
</dbReference>
<evidence type="ECO:0000256" key="8">
    <source>
        <dbReference type="ARBA" id="ARBA00035585"/>
    </source>
</evidence>
<feature type="binding site" evidence="9">
    <location>
        <position position="77"/>
    </location>
    <ligand>
        <name>Na(+)</name>
        <dbReference type="ChEBI" id="CHEBI:29101"/>
        <note>structural</note>
    </ligand>
</feature>
<keyword evidence="9" id="KW-0406">Ion transport</keyword>
<keyword evidence="9" id="KW-0479">Metal-binding</keyword>
<reference evidence="10 11" key="1">
    <citation type="submission" date="2020-08" db="EMBL/GenBank/DDBJ databases">
        <title>Genomic Encyclopedia of Type Strains, Phase IV (KMG-IV): sequencing the most valuable type-strain genomes for metagenomic binning, comparative biology and taxonomic classification.</title>
        <authorList>
            <person name="Goeker M."/>
        </authorList>
    </citation>
    <scope>NUCLEOTIDE SEQUENCE [LARGE SCALE GENOMIC DNA]</scope>
    <source>
        <strain evidence="10 11">DSM 15757</strain>
    </source>
</reference>
<keyword evidence="3 9" id="KW-0812">Transmembrane</keyword>
<dbReference type="NCBIfam" id="TIGR00494">
    <property type="entry name" value="crcB"/>
    <property type="match status" value="1"/>
</dbReference>
<feature type="transmembrane region" description="Helical" evidence="9">
    <location>
        <begin position="64"/>
        <end position="87"/>
    </location>
</feature>
<feature type="transmembrane region" description="Helical" evidence="9">
    <location>
        <begin position="5"/>
        <end position="21"/>
    </location>
</feature>
<comment type="caution">
    <text evidence="10">The sequence shown here is derived from an EMBL/GenBank/DDBJ whole genome shotgun (WGS) entry which is preliminary data.</text>
</comment>
<protein>
    <recommendedName>
        <fullName evidence="9">Fluoride-specific ion channel FluC</fullName>
    </recommendedName>
</protein>